<evidence type="ECO:0000256" key="10">
    <source>
        <dbReference type="HAMAP-Rule" id="MF_01326"/>
    </source>
</evidence>
<evidence type="ECO:0000256" key="7">
    <source>
        <dbReference type="ARBA" id="ARBA00023274"/>
    </source>
</evidence>
<reference evidence="14 15" key="1">
    <citation type="journal article" date="2015" name="Genome Announc.">
        <title>Expanding the biotechnology potential of lactobacilli through comparative genomics of 213 strains and associated genera.</title>
        <authorList>
            <person name="Sun Z."/>
            <person name="Harris H.M."/>
            <person name="McCann A."/>
            <person name="Guo C."/>
            <person name="Argimon S."/>
            <person name="Zhang W."/>
            <person name="Yang X."/>
            <person name="Jeffery I.B."/>
            <person name="Cooney J.C."/>
            <person name="Kagawa T.F."/>
            <person name="Liu W."/>
            <person name="Song Y."/>
            <person name="Salvetti E."/>
            <person name="Wrobel A."/>
            <person name="Rasinkangas P."/>
            <person name="Parkhill J."/>
            <person name="Rea M.C."/>
            <person name="O'Sullivan O."/>
            <person name="Ritari J."/>
            <person name="Douillard F.P."/>
            <person name="Paul Ross R."/>
            <person name="Yang R."/>
            <person name="Briner A.E."/>
            <person name="Felis G.E."/>
            <person name="de Vos W.M."/>
            <person name="Barrangou R."/>
            <person name="Klaenhammer T.R."/>
            <person name="Caufield P.W."/>
            <person name="Cui Y."/>
            <person name="Zhang H."/>
            <person name="O'Toole P.W."/>
        </authorList>
    </citation>
    <scope>NUCLEOTIDE SEQUENCE [LARGE SCALE GENOMIC DNA]</scope>
    <source>
        <strain evidence="14 15">DSM 22697</strain>
    </source>
</reference>
<dbReference type="Proteomes" id="UP000050865">
    <property type="component" value="Unassembled WGS sequence"/>
</dbReference>
<organism evidence="14 15">
    <name type="scientific">Lacticaseibacillus camelliae DSM 22697 = JCM 13995</name>
    <dbReference type="NCBI Taxonomy" id="1423730"/>
    <lineage>
        <taxon>Bacteria</taxon>
        <taxon>Bacillati</taxon>
        <taxon>Bacillota</taxon>
        <taxon>Bacilli</taxon>
        <taxon>Lactobacillales</taxon>
        <taxon>Lactobacillaceae</taxon>
        <taxon>Lacticaseibacillus</taxon>
    </lineage>
</organism>
<dbReference type="FunFam" id="2.30.30.30:FF:000004">
    <property type="entry name" value="50S ribosomal protein L24"/>
    <property type="match status" value="1"/>
</dbReference>
<evidence type="ECO:0000256" key="11">
    <source>
        <dbReference type="RuleBase" id="RU003477"/>
    </source>
</evidence>
<protein>
    <recommendedName>
        <fullName evidence="8 10">Large ribosomal subunit protein uL24</fullName>
    </recommendedName>
</protein>
<keyword evidence="4 10" id="KW-0699">rRNA-binding</keyword>
<keyword evidence="15" id="KW-1185">Reference proteome</keyword>
<keyword evidence="7 10" id="KW-0687">Ribonucleoprotein</keyword>
<dbReference type="SUPFAM" id="SSF50104">
    <property type="entry name" value="Translation proteins SH3-like domain"/>
    <property type="match status" value="1"/>
</dbReference>
<keyword evidence="6 10" id="KW-0689">Ribosomal protein</keyword>
<evidence type="ECO:0000256" key="2">
    <source>
        <dbReference type="ARBA" id="ARBA00010618"/>
    </source>
</evidence>
<dbReference type="GO" id="GO:1990904">
    <property type="term" value="C:ribonucleoprotein complex"/>
    <property type="evidence" value="ECO:0007669"/>
    <property type="project" value="UniProtKB-KW"/>
</dbReference>
<dbReference type="GO" id="GO:0019843">
    <property type="term" value="F:rRNA binding"/>
    <property type="evidence" value="ECO:0007669"/>
    <property type="project" value="UniProtKB-UniRule"/>
</dbReference>
<dbReference type="Pfam" id="PF00467">
    <property type="entry name" value="KOW"/>
    <property type="match status" value="1"/>
</dbReference>
<evidence type="ECO:0000256" key="6">
    <source>
        <dbReference type="ARBA" id="ARBA00022980"/>
    </source>
</evidence>
<dbReference type="GO" id="GO:0003735">
    <property type="term" value="F:structural constituent of ribosome"/>
    <property type="evidence" value="ECO:0007669"/>
    <property type="project" value="InterPro"/>
</dbReference>
<feature type="region of interest" description="Disordered" evidence="12">
    <location>
        <begin position="92"/>
        <end position="115"/>
    </location>
</feature>
<dbReference type="Gene3D" id="2.30.30.30">
    <property type="match status" value="1"/>
</dbReference>
<dbReference type="InterPro" id="IPR057264">
    <property type="entry name" value="Ribosomal_uL24_C"/>
</dbReference>
<dbReference type="NCBIfam" id="TIGR01079">
    <property type="entry name" value="rplX_bact"/>
    <property type="match status" value="1"/>
</dbReference>
<dbReference type="EMBL" id="AYZJ01000093">
    <property type="protein sequence ID" value="KRN18327.1"/>
    <property type="molecule type" value="Genomic_DNA"/>
</dbReference>
<evidence type="ECO:0000313" key="15">
    <source>
        <dbReference type="Proteomes" id="UP000050865"/>
    </source>
</evidence>
<evidence type="ECO:0000256" key="3">
    <source>
        <dbReference type="ARBA" id="ARBA00011838"/>
    </source>
</evidence>
<proteinExistence type="inferred from homology"/>
<evidence type="ECO:0000256" key="4">
    <source>
        <dbReference type="ARBA" id="ARBA00022730"/>
    </source>
</evidence>
<dbReference type="InterPro" id="IPR003256">
    <property type="entry name" value="Ribosomal_uL24"/>
</dbReference>
<name>A0A0R2EZ54_9LACO</name>
<accession>A0A0R2EZ54</accession>
<feature type="domain" description="KOW" evidence="13">
    <location>
        <begin position="2"/>
        <end position="29"/>
    </location>
</feature>
<dbReference type="PANTHER" id="PTHR12903">
    <property type="entry name" value="MITOCHONDRIAL RIBOSOMAL PROTEIN L24"/>
    <property type="match status" value="1"/>
</dbReference>
<gene>
    <name evidence="10" type="primary">rplX</name>
    <name evidence="14" type="ORF">FC75_GL000735</name>
</gene>
<sequence>MKIKTGDKVRVMRGKDAGKEGTVTKVLLKADKVIVEGVNMIKKHQKPNNANPQGGIVDKEAAIAVSNVMLLDPESNKPTRVGFEIKDGKKSRIAKKSGKELTTAAAPAKTDGKED</sequence>
<evidence type="ECO:0000256" key="9">
    <source>
        <dbReference type="ARBA" id="ARBA00058688"/>
    </source>
</evidence>
<evidence type="ECO:0000256" key="5">
    <source>
        <dbReference type="ARBA" id="ARBA00022884"/>
    </source>
</evidence>
<dbReference type="InterPro" id="IPR041988">
    <property type="entry name" value="Ribosomal_uL24_KOW"/>
</dbReference>
<dbReference type="InterPro" id="IPR008991">
    <property type="entry name" value="Translation_prot_SH3-like_sf"/>
</dbReference>
<comment type="function">
    <text evidence="1 10">One of two assembly initiator proteins, it binds directly to the 5'-end of the 23S rRNA, where it nucleates assembly of the 50S subunit.</text>
</comment>
<dbReference type="GO" id="GO:0005840">
    <property type="term" value="C:ribosome"/>
    <property type="evidence" value="ECO:0007669"/>
    <property type="project" value="UniProtKB-KW"/>
</dbReference>
<comment type="function">
    <text evidence="9 10">One of the proteins that surrounds the polypeptide exit tunnel on the outside of the subunit.</text>
</comment>
<dbReference type="HAMAP" id="MF_01326_B">
    <property type="entry name" value="Ribosomal_uL24_B"/>
    <property type="match status" value="1"/>
</dbReference>
<dbReference type="InterPro" id="IPR005824">
    <property type="entry name" value="KOW"/>
</dbReference>
<dbReference type="Pfam" id="PF17136">
    <property type="entry name" value="ribosomal_L24"/>
    <property type="match status" value="1"/>
</dbReference>
<dbReference type="OrthoDB" id="9807419at2"/>
<dbReference type="PATRIC" id="fig|1423730.4.peg.769"/>
<evidence type="ECO:0000259" key="13">
    <source>
        <dbReference type="SMART" id="SM00739"/>
    </source>
</evidence>
<dbReference type="InterPro" id="IPR005825">
    <property type="entry name" value="Ribosomal_uL24_CS"/>
</dbReference>
<comment type="subunit">
    <text evidence="3 10">Part of the 50S ribosomal subunit.</text>
</comment>
<dbReference type="CDD" id="cd06089">
    <property type="entry name" value="KOW_RPL26"/>
    <property type="match status" value="1"/>
</dbReference>
<comment type="caution">
    <text evidence="14">The sequence shown here is derived from an EMBL/GenBank/DDBJ whole genome shotgun (WGS) entry which is preliminary data.</text>
</comment>
<dbReference type="STRING" id="1423730.FC75_GL000735"/>
<dbReference type="InterPro" id="IPR014722">
    <property type="entry name" value="Rib_uL2_dom2"/>
</dbReference>
<evidence type="ECO:0000256" key="12">
    <source>
        <dbReference type="SAM" id="MobiDB-lite"/>
    </source>
</evidence>
<evidence type="ECO:0000256" key="8">
    <source>
        <dbReference type="ARBA" id="ARBA00035206"/>
    </source>
</evidence>
<dbReference type="PROSITE" id="PS01108">
    <property type="entry name" value="RIBOSOMAL_L24"/>
    <property type="match status" value="1"/>
</dbReference>
<keyword evidence="5 10" id="KW-0694">RNA-binding</keyword>
<dbReference type="AlphaFoldDB" id="A0A0R2EZ54"/>
<dbReference type="SMART" id="SM00739">
    <property type="entry name" value="KOW"/>
    <property type="match status" value="1"/>
</dbReference>
<evidence type="ECO:0000256" key="1">
    <source>
        <dbReference type="ARBA" id="ARBA00004072"/>
    </source>
</evidence>
<comment type="similarity">
    <text evidence="2 10 11">Belongs to the universal ribosomal protein uL24 family.</text>
</comment>
<dbReference type="RefSeq" id="WP_054663846.1">
    <property type="nucleotide sequence ID" value="NZ_AYZJ01000093.1"/>
</dbReference>
<dbReference type="GO" id="GO:0006412">
    <property type="term" value="P:translation"/>
    <property type="evidence" value="ECO:0007669"/>
    <property type="project" value="UniProtKB-UniRule"/>
</dbReference>
<evidence type="ECO:0000313" key="14">
    <source>
        <dbReference type="EMBL" id="KRN18327.1"/>
    </source>
</evidence>